<dbReference type="Proteomes" id="UP001374579">
    <property type="component" value="Unassembled WGS sequence"/>
</dbReference>
<dbReference type="InterPro" id="IPR001315">
    <property type="entry name" value="CARD"/>
</dbReference>
<evidence type="ECO:0000256" key="1">
    <source>
        <dbReference type="SAM" id="Coils"/>
    </source>
</evidence>
<gene>
    <name evidence="4" type="ORF">V1264_003528</name>
</gene>
<feature type="region of interest" description="Disordered" evidence="2">
    <location>
        <begin position="490"/>
        <end position="696"/>
    </location>
</feature>
<proteinExistence type="predicted"/>
<feature type="compositionally biased region" description="Polar residues" evidence="2">
    <location>
        <begin position="283"/>
        <end position="295"/>
    </location>
</feature>
<evidence type="ECO:0000313" key="5">
    <source>
        <dbReference type="Proteomes" id="UP001374579"/>
    </source>
</evidence>
<keyword evidence="5" id="KW-1185">Reference proteome</keyword>
<feature type="region of interest" description="Disordered" evidence="2">
    <location>
        <begin position="260"/>
        <end position="313"/>
    </location>
</feature>
<protein>
    <recommendedName>
        <fullName evidence="3">CARD domain-containing protein</fullName>
    </recommendedName>
</protein>
<comment type="caution">
    <text evidence="4">The sequence shown here is derived from an EMBL/GenBank/DDBJ whole genome shotgun (WGS) entry which is preliminary data.</text>
</comment>
<keyword evidence="1" id="KW-0175">Coiled coil</keyword>
<feature type="compositionally biased region" description="Acidic residues" evidence="2">
    <location>
        <begin position="671"/>
        <end position="696"/>
    </location>
</feature>
<dbReference type="Gene3D" id="1.10.533.10">
    <property type="entry name" value="Death Domain, Fas"/>
    <property type="match status" value="1"/>
</dbReference>
<dbReference type="InterPro" id="IPR011029">
    <property type="entry name" value="DEATH-like_dom_sf"/>
</dbReference>
<dbReference type="PROSITE" id="PS50209">
    <property type="entry name" value="CARD"/>
    <property type="match status" value="1"/>
</dbReference>
<sequence length="696" mass="79405">MEKDSGESTDQPAEITKHVFTNLEKFLLAIHARFLEIVDPIESGLIDILRQDNVLGCDEEEEIRAEATRINKARKCWNILQAVQPAVFQRHCFPALNNRFPHVLQEAVFCWDRARDAAKLCLRHVIKKTCLRRFADVFVMTGACSHDEYCTVTEGCPDRTKWDLVFRLCAKNGENAEFVQQVKTKLMSFQVEIPDNFHTSLSTGFPCECTAAANASQKKKKIGKSKKARRVKRQLEKCIPIDEFSISAIKHMKLEHDSKSEACESSSVYPPSSADDTRDKGNGSASISSGTTGQTVKAEVSDHEMEETQFETEEQKETYLLEMEQTNKAVTKACSIRSLSRELAGIKEELSTLREKAKSESETSTNRAFLNDGKIYRLHDRARSIYQTLKQNYEEVSELKRKIAAEELTFDFEIPFTRKKVLLERRHMLVSEVTEATSFLQQAESLYPTMSIPEKTKPATCVPVTNMFSPSLPWDFDDDDFRDIFEDENDLFEGHEPDDFDIYGPSPDMSYGEEDDGGNDDHPEEEHEPDDFDIYDPSPDMSYGEEDDGGNDDHPEEEHEPDDFDIYDPSPDMSYGEEDDGGNDDHPEEEHEPDDFDIYDPSPDMSYGEEDDGGNDDHPEEEHEPDDIDIYDPSPDMSYGEEDDGGNDDHPEEEHEPDDFDIYDPSPDMSYGEDDDGGNDDYPEEEHEPDEFDNFD</sequence>
<reference evidence="4 5" key="1">
    <citation type="submission" date="2024-02" db="EMBL/GenBank/DDBJ databases">
        <title>Chromosome-scale genome assembly of the rough periwinkle Littorina saxatilis.</title>
        <authorList>
            <person name="De Jode A."/>
            <person name="Faria R."/>
            <person name="Formenti G."/>
            <person name="Sims Y."/>
            <person name="Smith T.P."/>
            <person name="Tracey A."/>
            <person name="Wood J.M.D."/>
            <person name="Zagrodzka Z.B."/>
            <person name="Johannesson K."/>
            <person name="Butlin R.K."/>
            <person name="Leder E.H."/>
        </authorList>
    </citation>
    <scope>NUCLEOTIDE SEQUENCE [LARGE SCALE GENOMIC DNA]</scope>
    <source>
        <strain evidence="4">Snail1</strain>
        <tissue evidence="4">Muscle</tissue>
    </source>
</reference>
<dbReference type="EMBL" id="JBAMIC010000012">
    <property type="protein sequence ID" value="KAK7099383.1"/>
    <property type="molecule type" value="Genomic_DNA"/>
</dbReference>
<feature type="coiled-coil region" evidence="1">
    <location>
        <begin position="336"/>
        <end position="409"/>
    </location>
</feature>
<feature type="domain" description="CARD" evidence="3">
    <location>
        <begin position="19"/>
        <end position="81"/>
    </location>
</feature>
<accession>A0AAN9B568</accession>
<evidence type="ECO:0000259" key="3">
    <source>
        <dbReference type="PROSITE" id="PS50209"/>
    </source>
</evidence>
<organism evidence="4 5">
    <name type="scientific">Littorina saxatilis</name>
    <dbReference type="NCBI Taxonomy" id="31220"/>
    <lineage>
        <taxon>Eukaryota</taxon>
        <taxon>Metazoa</taxon>
        <taxon>Spiralia</taxon>
        <taxon>Lophotrochozoa</taxon>
        <taxon>Mollusca</taxon>
        <taxon>Gastropoda</taxon>
        <taxon>Caenogastropoda</taxon>
        <taxon>Littorinimorpha</taxon>
        <taxon>Littorinoidea</taxon>
        <taxon>Littorinidae</taxon>
        <taxon>Littorina</taxon>
    </lineage>
</organism>
<dbReference type="SUPFAM" id="SSF47986">
    <property type="entry name" value="DEATH domain"/>
    <property type="match status" value="1"/>
</dbReference>
<evidence type="ECO:0000256" key="2">
    <source>
        <dbReference type="SAM" id="MobiDB-lite"/>
    </source>
</evidence>
<evidence type="ECO:0000313" key="4">
    <source>
        <dbReference type="EMBL" id="KAK7099383.1"/>
    </source>
</evidence>
<dbReference type="AlphaFoldDB" id="A0AAN9B568"/>
<name>A0AAN9B568_9CAEN</name>
<dbReference type="GO" id="GO:0042981">
    <property type="term" value="P:regulation of apoptotic process"/>
    <property type="evidence" value="ECO:0007669"/>
    <property type="project" value="InterPro"/>
</dbReference>